<sequence length="436" mass="48965">MRDIISIHLGQAGVQMGTSIWELYCHEHNISLDGELKPDENSQSSSEKLGTHSFYKQAASSNYFAPRAILADLEPTVIESISTTKLCKLFQSDFLLKGFEDASNNFARGFHTLGKRLMGPLREMVRRQAENSDRVQGFMMFHSMGGGTGSGLNSRLMEYLTEEFPKQASVEVGVFPSPKVSTAVVEPYNTILATHATMDQSKCVIYIDNEAIHNICNEMHDVDGPTNRNMNNVLSQAVSSMTTGLRFDCRLMTDFFDFQTNLIPYPRLHFPVVSLSPVVGCQFEEYWTVNDITSRAFEPSSRLANHRGHQGTHMACCLLYRGDVTTKDVNEAVLNIKKRIKLVSWIPTGFKVGIGSKSPTAVVNEECVTAMRSVCLLSNSTGLSQSWKELMRKYHLMLTKGAFLHWYVGEGLEQKDFTDAQEDMKILLDDYRAMTE</sequence>
<accession>A0A6A4J7H6</accession>
<evidence type="ECO:0000256" key="5">
    <source>
        <dbReference type="ARBA" id="ARBA00023134"/>
    </source>
</evidence>
<dbReference type="PRINTS" id="PR01161">
    <property type="entry name" value="TUBULIN"/>
</dbReference>
<keyword evidence="3 7" id="KW-0547">Nucleotide-binding</keyword>
<comment type="catalytic activity">
    <reaction evidence="6">
        <text>GTP + H2O = GDP + phosphate + H(+)</text>
        <dbReference type="Rhea" id="RHEA:19669"/>
        <dbReference type="ChEBI" id="CHEBI:15377"/>
        <dbReference type="ChEBI" id="CHEBI:15378"/>
        <dbReference type="ChEBI" id="CHEBI:37565"/>
        <dbReference type="ChEBI" id="CHEBI:43474"/>
        <dbReference type="ChEBI" id="CHEBI:58189"/>
    </reaction>
    <physiologicalReaction direction="left-to-right" evidence="6">
        <dbReference type="Rhea" id="RHEA:19670"/>
    </physiologicalReaction>
</comment>
<feature type="domain" description="Tubulin/FtsZ GTPase" evidence="8">
    <location>
        <begin position="51"/>
        <end position="249"/>
    </location>
</feature>
<comment type="function">
    <text evidence="7">Tubulin is the major constituent of microtubules, a cylinder consisting of laterally associated linear protofilaments composed of alpha- and beta-tubulin heterodimers. Microtubules grow by the addition of GTP-tubulin dimers to the microtubule end, where a stabilizing cap forms. Below the cap, tubulin dimers are in GDP-bound state, owing to GTPase activity of alpha-tubulin.</text>
</comment>
<dbReference type="InterPro" id="IPR017975">
    <property type="entry name" value="Tubulin_CS"/>
</dbReference>
<comment type="caution">
    <text evidence="10">The sequence shown here is derived from an EMBL/GenBank/DDBJ whole genome shotgun (WGS) entry which is preliminary data.</text>
</comment>
<dbReference type="GO" id="GO:0016787">
    <property type="term" value="F:hydrolase activity"/>
    <property type="evidence" value="ECO:0007669"/>
    <property type="project" value="UniProtKB-KW"/>
</dbReference>
<evidence type="ECO:0000313" key="10">
    <source>
        <dbReference type="EMBL" id="KAF6208643.1"/>
    </source>
</evidence>
<protein>
    <recommendedName>
        <fullName evidence="7">Tubulin alpha chain</fullName>
    </recommendedName>
</protein>
<dbReference type="PRINTS" id="PR01162">
    <property type="entry name" value="ALPHATUBULIN"/>
</dbReference>
<dbReference type="Proteomes" id="UP000466442">
    <property type="component" value="Unassembled WGS sequence"/>
</dbReference>
<evidence type="ECO:0000313" key="11">
    <source>
        <dbReference type="Proteomes" id="UP000466442"/>
    </source>
</evidence>
<feature type="domain" description="Tubulin/FtsZ 2-layer sandwich" evidence="9">
    <location>
        <begin position="251"/>
        <end position="392"/>
    </location>
</feature>
<dbReference type="GO" id="GO:0007017">
    <property type="term" value="P:microtubule-based process"/>
    <property type="evidence" value="ECO:0007669"/>
    <property type="project" value="InterPro"/>
</dbReference>
<comment type="subunit">
    <text evidence="7">Dimer of alpha and beta chains. A typical microtubule is a hollow water-filled tube with an outer diameter of 25 nm and an inner diameter of 15 nM. Alpha-beta heterodimers associate head-to-tail to form protofilaments running lengthwise along the microtubule wall with the beta-tubulin subunit facing the microtubule plus end conferring a structural polarity. Microtubules usually have 13 protofilaments but different protofilament numbers can be found in some organisms and specialized cells.</text>
</comment>
<evidence type="ECO:0000259" key="8">
    <source>
        <dbReference type="SMART" id="SM00864"/>
    </source>
</evidence>
<evidence type="ECO:0000256" key="4">
    <source>
        <dbReference type="ARBA" id="ARBA00022801"/>
    </source>
</evidence>
<dbReference type="SUPFAM" id="SSF55307">
    <property type="entry name" value="Tubulin C-terminal domain-like"/>
    <property type="match status" value="1"/>
</dbReference>
<dbReference type="Gene3D" id="1.10.287.600">
    <property type="entry name" value="Helix hairpin bin"/>
    <property type="match status" value="1"/>
</dbReference>
<dbReference type="GO" id="GO:0005874">
    <property type="term" value="C:microtubule"/>
    <property type="evidence" value="ECO:0007669"/>
    <property type="project" value="UniProtKB-KW"/>
</dbReference>
<name>A0A6A4J7H6_APOLU</name>
<dbReference type="PANTHER" id="PTHR11588">
    <property type="entry name" value="TUBULIN"/>
    <property type="match status" value="1"/>
</dbReference>
<dbReference type="InterPro" id="IPR013838">
    <property type="entry name" value="Beta-tubulin_BS"/>
</dbReference>
<dbReference type="Gene3D" id="3.30.1330.20">
    <property type="entry name" value="Tubulin/FtsZ, C-terminal domain"/>
    <property type="match status" value="1"/>
</dbReference>
<dbReference type="InterPro" id="IPR000217">
    <property type="entry name" value="Tubulin"/>
</dbReference>
<dbReference type="AlphaFoldDB" id="A0A6A4J7H6"/>
<gene>
    <name evidence="10" type="ORF">GE061_017101</name>
</gene>
<dbReference type="InterPro" id="IPR018316">
    <property type="entry name" value="Tubulin/FtsZ_2-layer-sand-dom"/>
</dbReference>
<dbReference type="InterPro" id="IPR036525">
    <property type="entry name" value="Tubulin/FtsZ_GTPase_sf"/>
</dbReference>
<dbReference type="InterPro" id="IPR002452">
    <property type="entry name" value="Alpha_tubulin"/>
</dbReference>
<dbReference type="EMBL" id="WIXP02000007">
    <property type="protein sequence ID" value="KAF6208643.1"/>
    <property type="molecule type" value="Genomic_DNA"/>
</dbReference>
<dbReference type="Pfam" id="PF00091">
    <property type="entry name" value="Tubulin"/>
    <property type="match status" value="1"/>
</dbReference>
<evidence type="ECO:0000256" key="2">
    <source>
        <dbReference type="ARBA" id="ARBA00022701"/>
    </source>
</evidence>
<dbReference type="SMART" id="SM00864">
    <property type="entry name" value="Tubulin"/>
    <property type="match status" value="1"/>
</dbReference>
<evidence type="ECO:0000256" key="1">
    <source>
        <dbReference type="ARBA" id="ARBA00009636"/>
    </source>
</evidence>
<evidence type="ECO:0000256" key="7">
    <source>
        <dbReference type="RuleBase" id="RU000352"/>
    </source>
</evidence>
<dbReference type="OrthoDB" id="10249382at2759"/>
<dbReference type="SUPFAM" id="SSF52490">
    <property type="entry name" value="Tubulin nucleotide-binding domain-like"/>
    <property type="match status" value="1"/>
</dbReference>
<evidence type="ECO:0000256" key="6">
    <source>
        <dbReference type="ARBA" id="ARBA00049117"/>
    </source>
</evidence>
<dbReference type="InterPro" id="IPR003008">
    <property type="entry name" value="Tubulin_FtsZ_GTPase"/>
</dbReference>
<keyword evidence="5 7" id="KW-0342">GTP-binding</keyword>
<dbReference type="PROSITE" id="PS00227">
    <property type="entry name" value="TUBULIN"/>
    <property type="match status" value="1"/>
</dbReference>
<organism evidence="10 11">
    <name type="scientific">Apolygus lucorum</name>
    <name type="common">Small green plant bug</name>
    <name type="synonym">Lygocoris lucorum</name>
    <dbReference type="NCBI Taxonomy" id="248454"/>
    <lineage>
        <taxon>Eukaryota</taxon>
        <taxon>Metazoa</taxon>
        <taxon>Ecdysozoa</taxon>
        <taxon>Arthropoda</taxon>
        <taxon>Hexapoda</taxon>
        <taxon>Insecta</taxon>
        <taxon>Pterygota</taxon>
        <taxon>Neoptera</taxon>
        <taxon>Paraneoptera</taxon>
        <taxon>Hemiptera</taxon>
        <taxon>Heteroptera</taxon>
        <taxon>Panheteroptera</taxon>
        <taxon>Cimicomorpha</taxon>
        <taxon>Miridae</taxon>
        <taxon>Mirini</taxon>
        <taxon>Apolygus</taxon>
    </lineage>
</organism>
<keyword evidence="4" id="KW-0378">Hydrolase</keyword>
<dbReference type="Pfam" id="PF03953">
    <property type="entry name" value="Tubulin_C"/>
    <property type="match status" value="1"/>
</dbReference>
<keyword evidence="2 7" id="KW-0493">Microtubule</keyword>
<dbReference type="InterPro" id="IPR037103">
    <property type="entry name" value="Tubulin/FtsZ-like_C"/>
</dbReference>
<keyword evidence="11" id="KW-1185">Reference proteome</keyword>
<comment type="similarity">
    <text evidence="1 7">Belongs to the tubulin family.</text>
</comment>
<dbReference type="PROSITE" id="PS00228">
    <property type="entry name" value="TUBULIN_B_AUTOREG"/>
    <property type="match status" value="1"/>
</dbReference>
<dbReference type="GO" id="GO:0005200">
    <property type="term" value="F:structural constituent of cytoskeleton"/>
    <property type="evidence" value="ECO:0007669"/>
    <property type="project" value="InterPro"/>
</dbReference>
<dbReference type="InterPro" id="IPR023123">
    <property type="entry name" value="Tubulin_C"/>
</dbReference>
<dbReference type="InterPro" id="IPR008280">
    <property type="entry name" value="Tub_FtsZ_C"/>
</dbReference>
<reference evidence="10" key="1">
    <citation type="journal article" date="2021" name="Mol. Ecol. Resour.">
        <title>Apolygus lucorum genome provides insights into omnivorousness and mesophyll feeding.</title>
        <authorList>
            <person name="Liu Y."/>
            <person name="Liu H."/>
            <person name="Wang H."/>
            <person name="Huang T."/>
            <person name="Liu B."/>
            <person name="Yang B."/>
            <person name="Yin L."/>
            <person name="Li B."/>
            <person name="Zhang Y."/>
            <person name="Zhang S."/>
            <person name="Jiang F."/>
            <person name="Zhang X."/>
            <person name="Ren Y."/>
            <person name="Wang B."/>
            <person name="Wang S."/>
            <person name="Lu Y."/>
            <person name="Wu K."/>
            <person name="Fan W."/>
            <person name="Wang G."/>
        </authorList>
    </citation>
    <scope>NUCLEOTIDE SEQUENCE</scope>
    <source>
        <strain evidence="10">12Hb</strain>
    </source>
</reference>
<dbReference type="Gene3D" id="3.40.50.1440">
    <property type="entry name" value="Tubulin/FtsZ, GTPase domain"/>
    <property type="match status" value="1"/>
</dbReference>
<dbReference type="GO" id="GO:0005525">
    <property type="term" value="F:GTP binding"/>
    <property type="evidence" value="ECO:0007669"/>
    <property type="project" value="UniProtKB-UniRule"/>
</dbReference>
<dbReference type="SMART" id="SM00865">
    <property type="entry name" value="Tubulin_C"/>
    <property type="match status" value="1"/>
</dbReference>
<proteinExistence type="inferred from homology"/>
<evidence type="ECO:0000256" key="3">
    <source>
        <dbReference type="ARBA" id="ARBA00022741"/>
    </source>
</evidence>
<evidence type="ECO:0000259" key="9">
    <source>
        <dbReference type="SMART" id="SM00865"/>
    </source>
</evidence>
<dbReference type="CDD" id="cd02186">
    <property type="entry name" value="alpha_tubulin"/>
    <property type="match status" value="1"/>
</dbReference>